<evidence type="ECO:0000313" key="2">
    <source>
        <dbReference type="EMBL" id="UWM56462.1"/>
    </source>
</evidence>
<dbReference type="Proteomes" id="UP001057580">
    <property type="component" value="Chromosome"/>
</dbReference>
<dbReference type="RefSeq" id="WP_260643576.1">
    <property type="nucleotide sequence ID" value="NZ_CP104003.1"/>
</dbReference>
<keyword evidence="1" id="KW-1133">Transmembrane helix</keyword>
<feature type="transmembrane region" description="Helical" evidence="1">
    <location>
        <begin position="115"/>
        <end position="134"/>
    </location>
</feature>
<keyword evidence="3" id="KW-1185">Reference proteome</keyword>
<gene>
    <name evidence="2" type="ORF">N0B31_09245</name>
</gene>
<feature type="transmembrane region" description="Helical" evidence="1">
    <location>
        <begin position="49"/>
        <end position="69"/>
    </location>
</feature>
<keyword evidence="1" id="KW-0472">Membrane</keyword>
<dbReference type="AlphaFoldDB" id="A0A9E7UCN9"/>
<dbReference type="KEGG" id="ssai:N0B31_09245"/>
<sequence length="152" mass="15786">MVPPRPSARTLLLGPDRFQRRLDVLLAVTLGVLTAVAYAVGVFELGGGVVLVPFHAALVGLVAAAGVGYRRGGLVPAWLVAFTPHVGLSVTWAFLWLSTGRPLGDRLAFVFDPAGLTVAAVTAAVVAGFGYAWGRLFALAAARLRPEPNGNA</sequence>
<organism evidence="2 3">
    <name type="scientific">Salinirubellus salinus</name>
    <dbReference type="NCBI Taxonomy" id="1364945"/>
    <lineage>
        <taxon>Archaea</taxon>
        <taxon>Methanobacteriati</taxon>
        <taxon>Methanobacteriota</taxon>
        <taxon>Stenosarchaea group</taxon>
        <taxon>Halobacteria</taxon>
        <taxon>Halobacteriales</taxon>
        <taxon>Natronomonadaceae</taxon>
        <taxon>Salinirubellus</taxon>
    </lineage>
</organism>
<feature type="transmembrane region" description="Helical" evidence="1">
    <location>
        <begin position="76"/>
        <end position="95"/>
    </location>
</feature>
<accession>A0A9E7UCN9</accession>
<dbReference type="GeneID" id="74942605"/>
<name>A0A9E7UCN9_9EURY</name>
<evidence type="ECO:0000256" key="1">
    <source>
        <dbReference type="SAM" id="Phobius"/>
    </source>
</evidence>
<reference evidence="2" key="1">
    <citation type="submission" date="2022-09" db="EMBL/GenBank/DDBJ databases">
        <title>Diverse halophilic archaea isolated from saline environments.</title>
        <authorList>
            <person name="Cui H.-L."/>
        </authorList>
    </citation>
    <scope>NUCLEOTIDE SEQUENCE</scope>
    <source>
        <strain evidence="2">ZS-35-S2</strain>
    </source>
</reference>
<keyword evidence="1" id="KW-0812">Transmembrane</keyword>
<protein>
    <submittedName>
        <fullName evidence="2">Uncharacterized protein</fullName>
    </submittedName>
</protein>
<proteinExistence type="predicted"/>
<feature type="transmembrane region" description="Helical" evidence="1">
    <location>
        <begin position="21"/>
        <end position="43"/>
    </location>
</feature>
<evidence type="ECO:0000313" key="3">
    <source>
        <dbReference type="Proteomes" id="UP001057580"/>
    </source>
</evidence>
<dbReference type="EMBL" id="CP104003">
    <property type="protein sequence ID" value="UWM56462.1"/>
    <property type="molecule type" value="Genomic_DNA"/>
</dbReference>